<dbReference type="Proteomes" id="UP000242881">
    <property type="component" value="Unassembled WGS sequence"/>
</dbReference>
<comment type="caution">
    <text evidence="2">The sequence shown here is derived from an EMBL/GenBank/DDBJ whole genome shotgun (WGS) entry which is preliminary data.</text>
</comment>
<name>A0A2J6WRR2_9BACT</name>
<keyword evidence="1" id="KW-0472">Membrane</keyword>
<evidence type="ECO:0000313" key="2">
    <source>
        <dbReference type="EMBL" id="PMP73088.1"/>
    </source>
</evidence>
<feature type="transmembrane region" description="Helical" evidence="1">
    <location>
        <begin position="104"/>
        <end position="125"/>
    </location>
</feature>
<dbReference type="AlphaFoldDB" id="A0A2J6WRR2"/>
<organism evidence="2 3">
    <name type="scientific">Calditerrivibrio nitroreducens</name>
    <dbReference type="NCBI Taxonomy" id="477976"/>
    <lineage>
        <taxon>Bacteria</taxon>
        <taxon>Pseudomonadati</taxon>
        <taxon>Deferribacterota</taxon>
        <taxon>Deferribacteres</taxon>
        <taxon>Deferribacterales</taxon>
        <taxon>Calditerrivibrionaceae</taxon>
    </lineage>
</organism>
<reference evidence="2 3" key="1">
    <citation type="submission" date="2018-01" db="EMBL/GenBank/DDBJ databases">
        <title>Metagenomic assembled genomes from two thermal pools in the Uzon Caldera, Kamchatka, Russia.</title>
        <authorList>
            <person name="Wilkins L."/>
            <person name="Ettinger C."/>
        </authorList>
    </citation>
    <scope>NUCLEOTIDE SEQUENCE [LARGE SCALE GENOMIC DNA]</scope>
    <source>
        <strain evidence="2">ZAV-05</strain>
    </source>
</reference>
<proteinExistence type="predicted"/>
<gene>
    <name evidence="2" type="ORF">C0187_00035</name>
</gene>
<keyword evidence="1" id="KW-0812">Transmembrane</keyword>
<keyword evidence="1" id="KW-1133">Transmembrane helix</keyword>
<protein>
    <submittedName>
        <fullName evidence="2">Uncharacterized protein</fullName>
    </submittedName>
</protein>
<feature type="transmembrane region" description="Helical" evidence="1">
    <location>
        <begin position="12"/>
        <end position="35"/>
    </location>
</feature>
<dbReference type="EMBL" id="PNIN01000001">
    <property type="protein sequence ID" value="PMP73088.1"/>
    <property type="molecule type" value="Genomic_DNA"/>
</dbReference>
<evidence type="ECO:0000256" key="1">
    <source>
        <dbReference type="SAM" id="Phobius"/>
    </source>
</evidence>
<accession>A0A2J6WRR2</accession>
<sequence length="319" mass="37979">MKDISLSFESKVFLLMLLVLMMGLTMINLIFIMTINGQIEDNLRQEIRNYQILLKHNIPFDYPEYLKISKNEMDGKKYTLFEVDKPNFFYVKNSYFQERIKDKILLMVYWDFIILMVISLLYYFTVHRMILKEKRVRSSFEAILLIFSHKLRNYLSTQKINLELLKGLNNSAVSRIEESYNRLNTDISAMENYVRNINIASEKIEEINLNNLLKDILIFNKKLKIKVKTSDLMVKGNRYDLEFLLFILMDNINKYAKSFVYIRSGIYKHRNYLLFLNDIADKQSGGLGVGLSLGEILCRKSGFRMRWKKNRYFIVLITF</sequence>
<dbReference type="SUPFAM" id="SSF55874">
    <property type="entry name" value="ATPase domain of HSP90 chaperone/DNA topoisomerase II/histidine kinase"/>
    <property type="match status" value="1"/>
</dbReference>
<evidence type="ECO:0000313" key="3">
    <source>
        <dbReference type="Proteomes" id="UP000242881"/>
    </source>
</evidence>
<dbReference type="InterPro" id="IPR036890">
    <property type="entry name" value="HATPase_C_sf"/>
</dbReference>